<evidence type="ECO:0000313" key="2">
    <source>
        <dbReference type="EMBL" id="MCA8377437.1"/>
    </source>
</evidence>
<name>A0AAW4TC52_9BURK</name>
<evidence type="ECO:0000256" key="1">
    <source>
        <dbReference type="SAM" id="MobiDB-lite"/>
    </source>
</evidence>
<organism evidence="2 3">
    <name type="scientific">Burkholderia cenocepacia</name>
    <dbReference type="NCBI Taxonomy" id="95486"/>
    <lineage>
        <taxon>Bacteria</taxon>
        <taxon>Pseudomonadati</taxon>
        <taxon>Pseudomonadota</taxon>
        <taxon>Betaproteobacteria</taxon>
        <taxon>Burkholderiales</taxon>
        <taxon>Burkholderiaceae</taxon>
        <taxon>Burkholderia</taxon>
        <taxon>Burkholderia cepacia complex</taxon>
    </lineage>
</organism>
<comment type="caution">
    <text evidence="2">The sequence shown here is derived from an EMBL/GenBank/DDBJ whole genome shotgun (WGS) entry which is preliminary data.</text>
</comment>
<dbReference type="Proteomes" id="UP001199070">
    <property type="component" value="Unassembled WGS sequence"/>
</dbReference>
<evidence type="ECO:0000313" key="3">
    <source>
        <dbReference type="Proteomes" id="UP001199070"/>
    </source>
</evidence>
<feature type="compositionally biased region" description="Low complexity" evidence="1">
    <location>
        <begin position="62"/>
        <end position="73"/>
    </location>
</feature>
<dbReference type="RefSeq" id="WP_226132035.1">
    <property type="nucleotide sequence ID" value="NZ_JAIZTC010000001.1"/>
</dbReference>
<gene>
    <name evidence="2" type="ORF">LGN22_00940</name>
</gene>
<feature type="compositionally biased region" description="Polar residues" evidence="1">
    <location>
        <begin position="27"/>
        <end position="36"/>
    </location>
</feature>
<dbReference type="AlphaFoldDB" id="A0AAW4TC52"/>
<reference evidence="2" key="1">
    <citation type="submission" date="2023-08" db="EMBL/GenBank/DDBJ databases">
        <title>A collection of bacterial strains from the Burkholderia cepacia Research Laboratory and Repository.</title>
        <authorList>
            <person name="Lipuma J."/>
            <person name="Spilker T."/>
        </authorList>
    </citation>
    <scope>NUCLEOTIDE SEQUENCE</scope>
    <source>
        <strain evidence="2">AU0862</strain>
    </source>
</reference>
<feature type="region of interest" description="Disordered" evidence="1">
    <location>
        <begin position="1"/>
        <end position="73"/>
    </location>
</feature>
<proteinExistence type="predicted"/>
<sequence length="129" mass="14758">MNLLAAVESRLTADSHPTRMTRPCGAQRTSSEGPEQQNRKRFLNNPSRPPLMNDQPHNQNKSRPAINPIPINSNSSIRRQFLPLIGEMKIHTAKAPRRMAFAPFRPIHYSYKSDRFCINSITLHKITQT</sequence>
<dbReference type="EMBL" id="JAIZTC010000001">
    <property type="protein sequence ID" value="MCA8377437.1"/>
    <property type="molecule type" value="Genomic_DNA"/>
</dbReference>
<accession>A0AAW4TC52</accession>
<protein>
    <submittedName>
        <fullName evidence="2">Uncharacterized protein</fullName>
    </submittedName>
</protein>